<proteinExistence type="predicted"/>
<dbReference type="AlphaFoldDB" id="A0A0A9FI42"/>
<evidence type="ECO:0000313" key="1">
    <source>
        <dbReference type="EMBL" id="JAE12670.1"/>
    </source>
</evidence>
<reference evidence="1" key="1">
    <citation type="submission" date="2014-09" db="EMBL/GenBank/DDBJ databases">
        <authorList>
            <person name="Magalhaes I.L.F."/>
            <person name="Oliveira U."/>
            <person name="Santos F.R."/>
            <person name="Vidigal T.H.D.A."/>
            <person name="Brescovit A.D."/>
            <person name="Santos A.J."/>
        </authorList>
    </citation>
    <scope>NUCLEOTIDE SEQUENCE</scope>
    <source>
        <tissue evidence="1">Shoot tissue taken approximately 20 cm above the soil surface</tissue>
    </source>
</reference>
<dbReference type="EMBL" id="GBRH01185226">
    <property type="protein sequence ID" value="JAE12670.1"/>
    <property type="molecule type" value="Transcribed_RNA"/>
</dbReference>
<reference evidence="1" key="2">
    <citation type="journal article" date="2015" name="Data Brief">
        <title>Shoot transcriptome of the giant reed, Arundo donax.</title>
        <authorList>
            <person name="Barrero R.A."/>
            <person name="Guerrero F.D."/>
            <person name="Moolhuijzen P."/>
            <person name="Goolsby J.A."/>
            <person name="Tidwell J."/>
            <person name="Bellgard S.E."/>
            <person name="Bellgard M.I."/>
        </authorList>
    </citation>
    <scope>NUCLEOTIDE SEQUENCE</scope>
    <source>
        <tissue evidence="1">Shoot tissue taken approximately 20 cm above the soil surface</tissue>
    </source>
</reference>
<name>A0A0A9FI42_ARUDO</name>
<protein>
    <submittedName>
        <fullName evidence="1">Uncharacterized protein</fullName>
    </submittedName>
</protein>
<organism evidence="1">
    <name type="scientific">Arundo donax</name>
    <name type="common">Giant reed</name>
    <name type="synonym">Donax arundinaceus</name>
    <dbReference type="NCBI Taxonomy" id="35708"/>
    <lineage>
        <taxon>Eukaryota</taxon>
        <taxon>Viridiplantae</taxon>
        <taxon>Streptophyta</taxon>
        <taxon>Embryophyta</taxon>
        <taxon>Tracheophyta</taxon>
        <taxon>Spermatophyta</taxon>
        <taxon>Magnoliopsida</taxon>
        <taxon>Liliopsida</taxon>
        <taxon>Poales</taxon>
        <taxon>Poaceae</taxon>
        <taxon>PACMAD clade</taxon>
        <taxon>Arundinoideae</taxon>
        <taxon>Arundineae</taxon>
        <taxon>Arundo</taxon>
    </lineage>
</organism>
<sequence>MYCCAWHHCSLSATSFLFVFPAMNL</sequence>
<accession>A0A0A9FI42</accession>